<keyword evidence="2" id="KW-1133">Transmembrane helix</keyword>
<dbReference type="Ensembl" id="ENSBMST00010006637.1">
    <property type="protein sequence ID" value="ENSBMSP00010005962.1"/>
    <property type="gene ID" value="ENSBMSG00010004449.1"/>
</dbReference>
<organism evidence="3">
    <name type="scientific">Balaenoptera musculus</name>
    <name type="common">Blue whale</name>
    <dbReference type="NCBI Taxonomy" id="9771"/>
    <lineage>
        <taxon>Eukaryota</taxon>
        <taxon>Metazoa</taxon>
        <taxon>Chordata</taxon>
        <taxon>Craniata</taxon>
        <taxon>Vertebrata</taxon>
        <taxon>Euteleostomi</taxon>
        <taxon>Mammalia</taxon>
        <taxon>Eutheria</taxon>
        <taxon>Laurasiatheria</taxon>
        <taxon>Artiodactyla</taxon>
        <taxon>Whippomorpha</taxon>
        <taxon>Cetacea</taxon>
        <taxon>Mysticeti</taxon>
        <taxon>Balaenopteridae</taxon>
        <taxon>Balaenoptera</taxon>
    </lineage>
</organism>
<feature type="transmembrane region" description="Helical" evidence="2">
    <location>
        <begin position="41"/>
        <end position="60"/>
    </location>
</feature>
<dbReference type="AlphaFoldDB" id="A0A8C0CJN5"/>
<keyword evidence="2" id="KW-0812">Transmembrane</keyword>
<keyword evidence="2" id="KW-0472">Membrane</keyword>
<feature type="region of interest" description="Disordered" evidence="1">
    <location>
        <begin position="1"/>
        <end position="23"/>
    </location>
</feature>
<accession>A0A8C0CJN5</accession>
<protein>
    <submittedName>
        <fullName evidence="3">Uncharacterized protein</fullName>
    </submittedName>
</protein>
<proteinExistence type="predicted"/>
<evidence type="ECO:0000256" key="1">
    <source>
        <dbReference type="SAM" id="MobiDB-lite"/>
    </source>
</evidence>
<evidence type="ECO:0000313" key="3">
    <source>
        <dbReference type="Ensembl" id="ENSBMSP00010005962.1"/>
    </source>
</evidence>
<evidence type="ECO:0000256" key="2">
    <source>
        <dbReference type="SAM" id="Phobius"/>
    </source>
</evidence>
<name>A0A8C0CJN5_BALMU</name>
<dbReference type="GeneTree" id="ENSGT00990000212839"/>
<sequence>PPPPTGQHRLPWGSSSGRVGRLSRRPASPLVLGFGPLRRRFVQMVPALLLNFLALLWIGVNCSPRKWLQRNLPSKEKRRTQACRSVSAFLFDPKWTHILYGGWTVY</sequence>
<reference evidence="3" key="1">
    <citation type="submission" date="2023-09" db="UniProtKB">
        <authorList>
            <consortium name="Ensembl"/>
        </authorList>
    </citation>
    <scope>IDENTIFICATION</scope>
</reference>